<organism evidence="1">
    <name type="scientific">uncultured Thermomicrobiales bacterium</name>
    <dbReference type="NCBI Taxonomy" id="1645740"/>
    <lineage>
        <taxon>Bacteria</taxon>
        <taxon>Pseudomonadati</taxon>
        <taxon>Thermomicrobiota</taxon>
        <taxon>Thermomicrobia</taxon>
        <taxon>Thermomicrobiales</taxon>
        <taxon>environmental samples</taxon>
    </lineage>
</organism>
<name>A0A6J4VID4_9BACT</name>
<accession>A0A6J4VID4</accession>
<dbReference type="AlphaFoldDB" id="A0A6J4VID4"/>
<reference evidence="1" key="1">
    <citation type="submission" date="2020-02" db="EMBL/GenBank/DDBJ databases">
        <authorList>
            <person name="Meier V. D."/>
        </authorList>
    </citation>
    <scope>NUCLEOTIDE SEQUENCE</scope>
    <source>
        <strain evidence="1">AVDCRST_MAG18</strain>
    </source>
</reference>
<proteinExistence type="predicted"/>
<evidence type="ECO:0000313" key="1">
    <source>
        <dbReference type="EMBL" id="CAA9580127.1"/>
    </source>
</evidence>
<sequence length="55" mass="5922">WRAERACAGSAISGKPRWPRACRADGTGCSWTRRRSSSAYSGATVYATTLAVMLI</sequence>
<feature type="non-terminal residue" evidence="1">
    <location>
        <position position="1"/>
    </location>
</feature>
<dbReference type="EMBL" id="CADCWN010000226">
    <property type="protein sequence ID" value="CAA9580127.1"/>
    <property type="molecule type" value="Genomic_DNA"/>
</dbReference>
<protein>
    <submittedName>
        <fullName evidence="1">Uncharacterized protein</fullName>
    </submittedName>
</protein>
<feature type="non-terminal residue" evidence="1">
    <location>
        <position position="55"/>
    </location>
</feature>
<gene>
    <name evidence="1" type="ORF">AVDCRST_MAG18-3015</name>
</gene>